<dbReference type="Gene3D" id="3.40.47.10">
    <property type="match status" value="2"/>
</dbReference>
<keyword evidence="7" id="KW-0511">Multifunctional enzyme</keyword>
<evidence type="ECO:0000256" key="5">
    <source>
        <dbReference type="ARBA" id="ARBA00022679"/>
    </source>
</evidence>
<dbReference type="Gene3D" id="3.40.366.10">
    <property type="entry name" value="Malonyl-Coenzyme A Acyl Carrier Protein, domain 2"/>
    <property type="match status" value="2"/>
</dbReference>
<feature type="region of interest" description="N-terminal hotdog fold" evidence="9">
    <location>
        <begin position="2902"/>
        <end position="3027"/>
    </location>
</feature>
<dbReference type="CDD" id="cd08956">
    <property type="entry name" value="KR_3_FAS_SDR_x"/>
    <property type="match status" value="1"/>
</dbReference>
<dbReference type="PROSITE" id="PS00606">
    <property type="entry name" value="KS3_1"/>
    <property type="match status" value="2"/>
</dbReference>
<dbReference type="Pfam" id="PF08990">
    <property type="entry name" value="Docking"/>
    <property type="match status" value="1"/>
</dbReference>
<dbReference type="CDD" id="cd08955">
    <property type="entry name" value="KR_2_FAS_SDR_x"/>
    <property type="match status" value="1"/>
</dbReference>
<evidence type="ECO:0000256" key="10">
    <source>
        <dbReference type="SAM" id="MobiDB-lite"/>
    </source>
</evidence>
<evidence type="ECO:0000256" key="6">
    <source>
        <dbReference type="ARBA" id="ARBA00023194"/>
    </source>
</evidence>
<dbReference type="SUPFAM" id="SSF55048">
    <property type="entry name" value="Probable ACP-binding domain of malonyl-CoA ACP transacylase"/>
    <property type="match status" value="2"/>
</dbReference>
<dbReference type="SUPFAM" id="SSF52151">
    <property type="entry name" value="FabD/lysophospholipase-like"/>
    <property type="match status" value="2"/>
</dbReference>
<dbReference type="Gene3D" id="3.30.70.3290">
    <property type="match status" value="2"/>
</dbReference>
<evidence type="ECO:0000256" key="8">
    <source>
        <dbReference type="ARBA" id="ARBA00023315"/>
    </source>
</evidence>
<dbReference type="InterPro" id="IPR013154">
    <property type="entry name" value="ADH-like_N"/>
</dbReference>
<proteinExistence type="predicted"/>
<feature type="domain" description="PKS/mFAS DH" evidence="13">
    <location>
        <begin position="913"/>
        <end position="1179"/>
    </location>
</feature>
<dbReference type="SUPFAM" id="SSF53901">
    <property type="entry name" value="Thiolase-like"/>
    <property type="match status" value="2"/>
</dbReference>
<dbReference type="InterPro" id="IPR036736">
    <property type="entry name" value="ACP-like_sf"/>
</dbReference>
<feature type="active site" description="Proton donor; for dehydratase activity" evidence="9">
    <location>
        <position position="3097"/>
    </location>
</feature>
<comment type="pathway">
    <text evidence="2">Antibiotic biosynthesis.</text>
</comment>
<feature type="region of interest" description="C-terminal hotdog fold" evidence="9">
    <location>
        <begin position="1043"/>
        <end position="1179"/>
    </location>
</feature>
<keyword evidence="6" id="KW-0045">Antibiotic biosynthesis</keyword>
<dbReference type="PROSITE" id="PS00012">
    <property type="entry name" value="PHOSPHOPANTETHEINE"/>
    <property type="match status" value="2"/>
</dbReference>
<dbReference type="PANTHER" id="PTHR43775">
    <property type="entry name" value="FATTY ACID SYNTHASE"/>
    <property type="match status" value="1"/>
</dbReference>
<organism evidence="14 15">
    <name type="scientific">Micromonospora trifolii</name>
    <dbReference type="NCBI Taxonomy" id="2911208"/>
    <lineage>
        <taxon>Bacteria</taxon>
        <taxon>Bacillati</taxon>
        <taxon>Actinomycetota</taxon>
        <taxon>Actinomycetes</taxon>
        <taxon>Micromonosporales</taxon>
        <taxon>Micromonosporaceae</taxon>
        <taxon>Micromonospora</taxon>
    </lineage>
</organism>
<feature type="domain" description="Carrier" evidence="11">
    <location>
        <begin position="1934"/>
        <end position="2009"/>
    </location>
</feature>
<dbReference type="InterPro" id="IPR016036">
    <property type="entry name" value="Malonyl_transacylase_ACP-bd"/>
</dbReference>
<evidence type="ECO:0000313" key="14">
    <source>
        <dbReference type="EMBL" id="MCG5445417.1"/>
    </source>
</evidence>
<dbReference type="SUPFAM" id="SSF51735">
    <property type="entry name" value="NAD(P)-binding Rossmann-fold domains"/>
    <property type="match status" value="5"/>
</dbReference>
<feature type="active site" description="Proton acceptor; for dehydratase activity" evidence="9">
    <location>
        <position position="2934"/>
    </location>
</feature>
<dbReference type="Pfam" id="PF00550">
    <property type="entry name" value="PP-binding"/>
    <property type="match status" value="2"/>
</dbReference>
<dbReference type="SUPFAM" id="SSF50129">
    <property type="entry name" value="GroES-like"/>
    <property type="match status" value="1"/>
</dbReference>
<dbReference type="InterPro" id="IPR050091">
    <property type="entry name" value="PKS_NRPS_Biosynth_Enz"/>
</dbReference>
<feature type="region of interest" description="C-terminal hotdog fold" evidence="9">
    <location>
        <begin position="3039"/>
        <end position="3176"/>
    </location>
</feature>
<dbReference type="InterPro" id="IPR014030">
    <property type="entry name" value="Ketoacyl_synth_N"/>
</dbReference>
<dbReference type="InterPro" id="IPR015083">
    <property type="entry name" value="NorB/c/GfsB-D-like_docking"/>
</dbReference>
<dbReference type="SMART" id="SM01294">
    <property type="entry name" value="PKS_PP_betabranch"/>
    <property type="match status" value="1"/>
</dbReference>
<reference evidence="14 15" key="1">
    <citation type="submission" date="2022-01" db="EMBL/GenBank/DDBJ databases">
        <authorList>
            <person name="Riesco R."/>
            <person name="Trujillo M.E."/>
        </authorList>
    </citation>
    <scope>NUCLEOTIDE SEQUENCE [LARGE SCALE GENOMIC DNA]</scope>
    <source>
        <strain evidence="14 15">NIE79</strain>
    </source>
</reference>
<dbReference type="Pfam" id="PF13602">
    <property type="entry name" value="ADH_zinc_N_2"/>
    <property type="match status" value="1"/>
</dbReference>
<comment type="cofactor">
    <cofactor evidence="1">
        <name>pantetheine 4'-phosphate</name>
        <dbReference type="ChEBI" id="CHEBI:47942"/>
    </cofactor>
</comment>
<dbReference type="SMART" id="SM00822">
    <property type="entry name" value="PKS_KR"/>
    <property type="match status" value="2"/>
</dbReference>
<feature type="region of interest" description="Disordered" evidence="10">
    <location>
        <begin position="2453"/>
        <end position="2476"/>
    </location>
</feature>
<dbReference type="Pfam" id="PF16197">
    <property type="entry name" value="KAsynt_C_assoc"/>
    <property type="match status" value="2"/>
</dbReference>
<evidence type="ECO:0000256" key="7">
    <source>
        <dbReference type="ARBA" id="ARBA00023268"/>
    </source>
</evidence>
<feature type="domain" description="Ketosynthase family 3 (KS3)" evidence="12">
    <location>
        <begin position="33"/>
        <end position="457"/>
    </location>
</feature>
<protein>
    <submittedName>
        <fullName evidence="14">SDR family NAD(P)-dependent oxidoreductase</fullName>
    </submittedName>
</protein>
<dbReference type="Pfam" id="PF00109">
    <property type="entry name" value="ketoacyl-synt"/>
    <property type="match status" value="2"/>
</dbReference>
<name>A0ABS9N632_9ACTN</name>
<dbReference type="InterPro" id="IPR016035">
    <property type="entry name" value="Acyl_Trfase/lysoPLipase"/>
</dbReference>
<evidence type="ECO:0000256" key="3">
    <source>
        <dbReference type="ARBA" id="ARBA00022450"/>
    </source>
</evidence>
<dbReference type="InterPro" id="IPR014043">
    <property type="entry name" value="Acyl_transferase_dom"/>
</dbReference>
<dbReference type="InterPro" id="IPR020843">
    <property type="entry name" value="ER"/>
</dbReference>
<dbReference type="Gene3D" id="3.10.129.110">
    <property type="entry name" value="Polyketide synthase dehydratase"/>
    <property type="match status" value="2"/>
</dbReference>
<dbReference type="Pfam" id="PF21089">
    <property type="entry name" value="PKS_DH_N"/>
    <property type="match status" value="2"/>
</dbReference>
<dbReference type="InterPro" id="IPR049552">
    <property type="entry name" value="PKS_DH_N"/>
</dbReference>
<dbReference type="InterPro" id="IPR014031">
    <property type="entry name" value="Ketoacyl_synth_C"/>
</dbReference>
<sequence length="3751" mass="391403">MPTEAQLVEYLKRMTADLYQTRERLQKVQSQNSEPIAIVGIGCRFPGGADGPEQFWDLVRDGRDAITGFPVNRGWDVDAIFDADPDRPGTTYTKHGGFLHDADQFDPAFFGISHREATAMDPQQRLLLETSWEAIEHAGIDPAALRGSGTGVFTGVSAHDYGPRAAEAGDGREAYLLTGTATSVASGRIAYTFGLHGPAITLDTACSSSLVALHLAVRALRAGECDHALAGGVAVMPTPGVFLGFSRQRGLAPDGRIKAFSADADGTAWAEGVGVVMLQRLSDAQAQGRRVLAVIRGSAVNQDGATSALTVPNGPAQQRVIERALADAGLSAAEIDVVEAHGTGTTLGDPIEAQALLTTYGQHREVPLLLGSVKSNIGHSQAAAGIAGVIKMVHAMNAGVVPATLHADVPTPHVDWHTGGVRLATEAQPWPATDRPRRAGVSAFGFGGTNAHLILEQAPASTRNDEPATEGPHPWLLSGRTADALRDQAARLLSHLGTHPDLDSRDVAHTLATARTHHKHRAVIVAGDAAEYRQALADLVADVPNPNVVSTPADGAPADPRLVFVFPGQGNQAAGMAKRLYETEPVFARRLDECAEALAPHTDWSLHDLVVNSGAATDIGRVEVTQPALFAVMTGLAGVLAHHGIVPDAVIGHSQGEIAAAHVAGSLSLADAAHLVAHRATCIAAIQGSGLMAAVGLSPDDLAPRLAAAGDAVSIAAINSSTSTVVSGDVDAVRRLVAELSDEGVRTSVLPVNYASHSDHMKRLRPRLAELTVAGHPPRVPHYSTVVGGLLAEAPTTEYWWRNLREPVRFHPAVRALAADGHHTYLELSPHPTLTPALGDILGPDAAVIATLHRDRDDRVSLLHTLARLFVQGHNPIWHTTGNHVPLPTYAFQHTSHWLRPTGTAAARTGNGHPLLTDVIHLADVDATVLTGRLHRIDQAWLADHTVAGTVVLPAAAMVEMALHAGTHTATPYLRELTLHAPLAQGAEATTLQVFVSGDRTVTIHSRPAADVGDQPWTHHASGVLTAAPPVAHDLVSEWPPAGSPAEPDGIYAGLETRGLVYGPAFRGLTAAWTAGDEVYAEATLPGSGETSGFGIHPALFDAALHCLALHPLGAGDATLVPYAFADVTLHAADATAVRVRVAPAGPNAVRITVTDPLGVPVLTVGSLALRPLGERPVAAGPANVLHTIEWVPLPEPITADGDPSDPVLLNVPEAPAGDAAAAHRLTAGVLADLRAWLAEDRPDARLTVRTTRALDGDPAHAAVFGLLRAAQSEHPDRIAVLDTDRADAAITPAVMAALRSHPVVRVRDGVPHTPRLRSAVTPLAPPPGATAWKLDSTGTGTLDGVAALDWPEAAAPLAAGVIRVALRAAGVNFRDVLVTLGMVPGQSGIIREGAGVVTEVGPGVTGLAPGDRVYGLFPDGVGPVSVTDHRLVAAIPPRWTFEQAAGAAVAYLTAYESLRDVPALRTGGALLVHTASGGVGMAAIHLARHWGAEVYATASPAKQSVLRELGVPAAHLASSRDLAFEDGFRAATGGRGVDVVLNSLADAAIDASLRLVVDGGRFIEMGKTQIRDAGTVQAEHPGLTYQVYDLTATPPDRVQELLAALAPLFADGTLPPAPVSTWDLLDVRRALGHMSRAQHTGKIVLTVRPALDPEGTVLITGAGTLGALTARHLVATRGMRHLMLTSRRGADAPGMDELRAELAALGATVTVAACDTGDREAVRALLDGIPADHPLTAVIHTAGVLADGPVHAMTDEALHTVLSPKADGAFHLHELTRDHDLAAFVLYSSASAAFGAPGQANYAAANAFLDGLAESRRAAGLPGTSIAWGLWSDSSAMTGHLTEVDRRRIARTGLVPIDTRTGLALLDQALASPEPHLIAAPVNLAVLRDPAAAVPPLLRTLVRSVALPQAAAARTSPAAADRLSGLPPAERRAAVTDVVRATVAAVLAHPDPAAIDGDQTFKALGVDSLTAVQVRNLLSRAIGSTLPATLVFDHPTPNAVVDLLLADLLPVRETHTPGAAEAVGHQPIAIVGMGCRYPGGVTSPDGLWDLVLAGQDAITGFPADRGWDLAALWDPDPDRSGTSYTRHGGFLTDADKFDPAFFGISPREATAMDPQQRLLLETAWETLEDAGIDPTSLRGSAAGVFTGVVHDYYGSGLTPDQSGDHDGYLLTGSTTSVASGRIAYTLGLQGPAITVDTACSSSLVAIHLATTALRGGECDLALAGGVAVMPTPGLFQEFSRQRGLSGDGRVKAFAAAADGTGFAEGVGMVALMRLSDARAQGRPVLAVLRGSAVNSDGASNGLTAPNGPAQRRVIERALADAGLEPSEVDVVEAHGTGTSLGDPIEAQAILGVYGQNRTVPLLLGSIKSNIGHTQAAAGVAGVIKAVRALDAGVVPATLHVDAPTPHVDWSAGRVALATENTPWPRTDRPRRAAVSSFGISGTNAHLILEQAPSTSKHATTPEPDGRPLAWPISAKSPQALREQARRLLRHLTEHPNLADADIAHSLATARAHLTHRAVIVAADRTALTAALADLAANRPNPDLIVGQGTAGTPVFVFGGQGAQWAGMGRALYGTHPVFTSALDDVLTHLDHPLRAVILAEPGTPEAALLDETAYTQPALFAIQVALSETLAHHGIAPARLVGHSIGELTAAYVAGVLTLRDAARLVTIRARLMGAANSGGGAMAAVELSEAEVERRIDPYGGRISVGAVNSPRSTVVSGDADAVAELTREVQGDGVRVTALRVSHAFHSPHMDGAVTDFHAAAATVTHAASRIPITPTAAVEGPAHQSADYWAQQIRAAVAFAPAISEIGAGHTFVEISPHPTLTPAIEETLDGAVTVTTLRRDTDDRVRLMHALGHLHTLGHTVDWRTAGTVVPLPTYAFQHTSHWARPAPAAVAPRDEHPLLGTPVRLAGAPGSWFSRTLTPEDPAFLSQHRLHGVPVLPAAAMVEWVLAAARAARPSPDWELSDLAFTEFLHFADGVGVTAQAVVESDGDALRIRGYGQAATGHDADWTVHVIATAAPAEPLAGTLDLDGLRTRLAERPTGDLYERLHRSRVEYGHLFRGLREVRRTGSAALALIEVDGLDGRGLTAHPAILDACFQVVTAFVEPGGDTLLLPTGVQSLRMGADLPARVWCHARKQDGDGVTIDIDIADDSGVVLAAVRGLVFQPVPRSRLSRLAGARPKVLQREWREAEPVGAPALDGVWLVIGDDHESQARWREALAEFGAKSVELSIGDGPEPEPEVSGIILDTRPLDGTWTPDAYSAAARQTLLTLKDVLRVYAGQRPDLVLCSGGAGHDGDLSQAVITAAVAAVTAEYPDLRCLQVDQAVTSPREVLTAACGLPGSGHLAMRDGRWHRAVLTERSLPASATARMGIRPDGTYLVTGGLGGLGLELAGWLADQGARTLVLTGRGTTEPAQVSRLRATGVRVEVRRADVTVEADVRTLFDDVAAGLPPLRGVFHLAGVTEDQPLADLDPGALDRVLAPKVTGAWRLHEATARLDLDHFVLFSSMASLIGSPGQAGYTAANAFLDALAVRRRADGLAATSVSWGVWADSGMAARRDLTERLAAGGIDAMPARHALDAFGRVAATAPAHLGLAAVDWLRYAAANPRRRPYTLLGDLVDDEPVAADVLDLTALTALAASDPAAARRAVLDGLLDLTATLLGIGPATQAELRPGFADRHLNTLGLDSLTTVRLRGRVRSDFGAEVPSDVIFGGTADAVADHVLRGLAVRGVLADDDTPFDDDAEVFTL</sequence>
<keyword evidence="8" id="KW-0012">Acyltransferase</keyword>
<keyword evidence="3" id="KW-0596">Phosphopantetheine</keyword>
<feature type="active site" description="Proton acceptor; for dehydratase activity" evidence="9">
    <location>
        <position position="945"/>
    </location>
</feature>
<evidence type="ECO:0000256" key="2">
    <source>
        <dbReference type="ARBA" id="ARBA00004792"/>
    </source>
</evidence>
<evidence type="ECO:0000256" key="9">
    <source>
        <dbReference type="PROSITE-ProRule" id="PRU01363"/>
    </source>
</evidence>
<dbReference type="Pfam" id="PF02801">
    <property type="entry name" value="Ketoacyl-synt_C"/>
    <property type="match status" value="2"/>
</dbReference>
<dbReference type="SMART" id="SM00825">
    <property type="entry name" value="PKS_KS"/>
    <property type="match status" value="2"/>
</dbReference>
<evidence type="ECO:0000256" key="4">
    <source>
        <dbReference type="ARBA" id="ARBA00022553"/>
    </source>
</evidence>
<dbReference type="Proteomes" id="UP001201629">
    <property type="component" value="Unassembled WGS sequence"/>
</dbReference>
<dbReference type="CDD" id="cd05195">
    <property type="entry name" value="enoyl_red"/>
    <property type="match status" value="1"/>
</dbReference>
<feature type="domain" description="PKS/mFAS DH" evidence="13">
    <location>
        <begin position="2902"/>
        <end position="3176"/>
    </location>
</feature>
<dbReference type="InterPro" id="IPR049900">
    <property type="entry name" value="PKS_mFAS_DH"/>
</dbReference>
<gene>
    <name evidence="14" type="ORF">NIE79_003867</name>
</gene>
<dbReference type="SMART" id="SM00826">
    <property type="entry name" value="PKS_DH"/>
    <property type="match status" value="2"/>
</dbReference>
<feature type="region of interest" description="N-terminal hotdog fold" evidence="9">
    <location>
        <begin position="913"/>
        <end position="1032"/>
    </location>
</feature>
<dbReference type="PROSITE" id="PS52004">
    <property type="entry name" value="KS3_2"/>
    <property type="match status" value="2"/>
</dbReference>
<dbReference type="InterPro" id="IPR016039">
    <property type="entry name" value="Thiolase-like"/>
</dbReference>
<dbReference type="PROSITE" id="PS52019">
    <property type="entry name" value="PKS_MFAS_DH"/>
    <property type="match status" value="2"/>
</dbReference>
<dbReference type="InterPro" id="IPR036291">
    <property type="entry name" value="NAD(P)-bd_dom_sf"/>
</dbReference>
<dbReference type="Pfam" id="PF00698">
    <property type="entry name" value="Acyl_transf_1"/>
    <property type="match status" value="2"/>
</dbReference>
<dbReference type="InterPro" id="IPR009081">
    <property type="entry name" value="PP-bd_ACP"/>
</dbReference>
<dbReference type="InterPro" id="IPR013968">
    <property type="entry name" value="PKS_KR"/>
</dbReference>
<dbReference type="Gene3D" id="1.10.1200.10">
    <property type="entry name" value="ACP-like"/>
    <property type="match status" value="2"/>
</dbReference>
<dbReference type="InterPro" id="IPR018201">
    <property type="entry name" value="Ketoacyl_synth_AS"/>
</dbReference>
<dbReference type="InterPro" id="IPR057326">
    <property type="entry name" value="KR_dom"/>
</dbReference>
<evidence type="ECO:0000259" key="12">
    <source>
        <dbReference type="PROSITE" id="PS52004"/>
    </source>
</evidence>
<evidence type="ECO:0000313" key="15">
    <source>
        <dbReference type="Proteomes" id="UP001201629"/>
    </source>
</evidence>
<keyword evidence="15" id="KW-1185">Reference proteome</keyword>
<dbReference type="SMART" id="SM00823">
    <property type="entry name" value="PKS_PP"/>
    <property type="match status" value="2"/>
</dbReference>
<feature type="active site" description="Proton donor; for dehydratase activity" evidence="9">
    <location>
        <position position="1102"/>
    </location>
</feature>
<keyword evidence="4" id="KW-0597">Phosphoprotein</keyword>
<evidence type="ECO:0000256" key="1">
    <source>
        <dbReference type="ARBA" id="ARBA00001957"/>
    </source>
</evidence>
<dbReference type="SMART" id="SM00827">
    <property type="entry name" value="PKS_AT"/>
    <property type="match status" value="2"/>
</dbReference>
<dbReference type="SUPFAM" id="SSF47336">
    <property type="entry name" value="ACP-like"/>
    <property type="match status" value="2"/>
</dbReference>
<feature type="domain" description="Ketosynthase family 3 (KS3)" evidence="12">
    <location>
        <begin position="2026"/>
        <end position="2451"/>
    </location>
</feature>
<dbReference type="InterPro" id="IPR049551">
    <property type="entry name" value="PKS_DH_C"/>
</dbReference>
<dbReference type="Gene3D" id="3.90.180.10">
    <property type="entry name" value="Medium-chain alcohol dehydrogenases, catalytic domain"/>
    <property type="match status" value="1"/>
</dbReference>
<evidence type="ECO:0000259" key="13">
    <source>
        <dbReference type="PROSITE" id="PS52019"/>
    </source>
</evidence>
<dbReference type="SMART" id="SM00829">
    <property type="entry name" value="PKS_ER"/>
    <property type="match status" value="1"/>
</dbReference>
<dbReference type="Pfam" id="PF08659">
    <property type="entry name" value="KR"/>
    <property type="match status" value="2"/>
</dbReference>
<accession>A0ABS9N632</accession>
<dbReference type="EMBL" id="JAKKFD010000037">
    <property type="protein sequence ID" value="MCG5445417.1"/>
    <property type="molecule type" value="Genomic_DNA"/>
</dbReference>
<dbReference type="InterPro" id="IPR020807">
    <property type="entry name" value="PKS_DH"/>
</dbReference>
<dbReference type="Pfam" id="PF14765">
    <property type="entry name" value="PS-DH"/>
    <property type="match status" value="2"/>
</dbReference>
<keyword evidence="5" id="KW-0808">Transferase</keyword>
<dbReference type="InterPro" id="IPR001227">
    <property type="entry name" value="Ac_transferase_dom_sf"/>
</dbReference>
<dbReference type="Pfam" id="PF08240">
    <property type="entry name" value="ADH_N"/>
    <property type="match status" value="1"/>
</dbReference>
<dbReference type="PANTHER" id="PTHR43775:SF51">
    <property type="entry name" value="INACTIVE PHENOLPHTHIOCEROL SYNTHESIS POLYKETIDE SYNTHASE TYPE I PKS1-RELATED"/>
    <property type="match status" value="1"/>
</dbReference>
<comment type="caution">
    <text evidence="14">The sequence shown here is derived from an EMBL/GenBank/DDBJ whole genome shotgun (WGS) entry which is preliminary data.</text>
</comment>
<dbReference type="InterPro" id="IPR020806">
    <property type="entry name" value="PKS_PP-bd"/>
</dbReference>
<dbReference type="InterPro" id="IPR032821">
    <property type="entry name" value="PKS_assoc"/>
</dbReference>
<dbReference type="InterPro" id="IPR006162">
    <property type="entry name" value="Ppantetheine_attach_site"/>
</dbReference>
<dbReference type="CDD" id="cd00833">
    <property type="entry name" value="PKS"/>
    <property type="match status" value="2"/>
</dbReference>
<dbReference type="Gene3D" id="3.40.50.720">
    <property type="entry name" value="NAD(P)-binding Rossmann-like Domain"/>
    <property type="match status" value="4"/>
</dbReference>
<dbReference type="PROSITE" id="PS50075">
    <property type="entry name" value="CARRIER"/>
    <property type="match status" value="1"/>
</dbReference>
<dbReference type="InterPro" id="IPR011032">
    <property type="entry name" value="GroES-like_sf"/>
</dbReference>
<dbReference type="InterPro" id="IPR020841">
    <property type="entry name" value="PKS_Beta-ketoAc_synthase_dom"/>
</dbReference>
<dbReference type="InterPro" id="IPR042104">
    <property type="entry name" value="PKS_dehydratase_sf"/>
</dbReference>
<evidence type="ECO:0000259" key="11">
    <source>
        <dbReference type="PROSITE" id="PS50075"/>
    </source>
</evidence>